<keyword evidence="2" id="KW-1185">Reference proteome</keyword>
<name>A0A9Y1ZCE2_9CAUD</name>
<evidence type="ECO:0000313" key="2">
    <source>
        <dbReference type="Proteomes" id="UP001227211"/>
    </source>
</evidence>
<organism evidence="1 2">
    <name type="scientific">Salmonella phage NJ12</name>
    <dbReference type="NCBI Taxonomy" id="3043562"/>
    <lineage>
        <taxon>Viruses</taxon>
        <taxon>Duplodnaviria</taxon>
        <taxon>Heunggongvirae</taxon>
        <taxon>Uroviricota</taxon>
        <taxon>Caudoviricetes</taxon>
        <taxon>Andersonviridae</taxon>
        <taxon>Ounavirinae</taxon>
        <taxon>Felixounavirus</taxon>
        <taxon>Felixounavirus NJ12</taxon>
    </lineage>
</organism>
<dbReference type="Proteomes" id="UP001227211">
    <property type="component" value="Segment"/>
</dbReference>
<sequence>MASRKIKVGDEVNVKHEYSYKMLTIRSYKVYQVEAIHEDGTFSLKGYSERFPAELFEKWSTKKNDLQP</sequence>
<accession>A0A9Y1ZCE2</accession>
<evidence type="ECO:0000313" key="1">
    <source>
        <dbReference type="EMBL" id="WIV79084.1"/>
    </source>
</evidence>
<proteinExistence type="predicted"/>
<dbReference type="EMBL" id="OQ845959">
    <property type="protein sequence ID" value="WIV79084.1"/>
    <property type="molecule type" value="Genomic_DNA"/>
</dbReference>
<protein>
    <submittedName>
        <fullName evidence="1">Uncharacterized protein</fullName>
    </submittedName>
</protein>
<reference evidence="1 2" key="1">
    <citation type="submission" date="2023-04" db="EMBL/GenBank/DDBJ databases">
        <authorList>
            <person name="Li L."/>
        </authorList>
    </citation>
    <scope>NUCLEOTIDE SEQUENCE [LARGE SCALE GENOMIC DNA]</scope>
</reference>